<evidence type="ECO:0000256" key="2">
    <source>
        <dbReference type="ARBA" id="ARBA00001353"/>
    </source>
</evidence>
<reference evidence="11" key="1">
    <citation type="submission" date="2015-10" db="EMBL/GenBank/DDBJ databases">
        <title>Metagenome-Assembled Genomes uncover a global brackish microbiome.</title>
        <authorList>
            <person name="Hugerth L.W."/>
            <person name="Larsson J."/>
            <person name="Alneberg J."/>
            <person name="Lindh M.V."/>
            <person name="Legrand C."/>
            <person name="Pinhassi J."/>
            <person name="Andersson A."/>
        </authorList>
    </citation>
    <scope>NUCLEOTIDE SEQUENCE [LARGE SCALE GENOMIC DNA]</scope>
</reference>
<dbReference type="InterPro" id="IPR006156">
    <property type="entry name" value="Dihydroneopterin_aldolase"/>
</dbReference>
<dbReference type="InterPro" id="IPR006157">
    <property type="entry name" value="FolB_dom"/>
</dbReference>
<dbReference type="InterPro" id="IPR043133">
    <property type="entry name" value="GTP-CH-I_C/QueF"/>
</dbReference>
<proteinExistence type="inferred from homology"/>
<comment type="catalytic activity">
    <reaction evidence="1">
        <text>7,8-dihydroneopterin = 7,8-dihydromonapterin</text>
        <dbReference type="Rhea" id="RHEA:45328"/>
        <dbReference type="ChEBI" id="CHEBI:17001"/>
        <dbReference type="ChEBI" id="CHEBI:71175"/>
        <dbReference type="EC" id="5.1.99.8"/>
    </reaction>
</comment>
<feature type="domain" description="Dihydroneopterin aldolase/epimerase" evidence="9">
    <location>
        <begin position="5"/>
        <end position="115"/>
    </location>
</feature>
<dbReference type="GO" id="GO:0004150">
    <property type="term" value="F:dihydroneopterin aldolase activity"/>
    <property type="evidence" value="ECO:0007669"/>
    <property type="project" value="UniProtKB-UniRule"/>
</dbReference>
<gene>
    <name evidence="10" type="ORF">ABR63_01210</name>
</gene>
<dbReference type="GO" id="GO:0046654">
    <property type="term" value="P:tetrahydrofolate biosynthetic process"/>
    <property type="evidence" value="ECO:0007669"/>
    <property type="project" value="UniProtKB-UniRule"/>
</dbReference>
<keyword evidence="6" id="KW-0413">Isomerase</keyword>
<organism evidence="10 11">
    <name type="scientific">SAR86 cluster bacterium BACL1 MAG-120920-bin57</name>
    <dbReference type="NCBI Taxonomy" id="1655571"/>
    <lineage>
        <taxon>Bacteria</taxon>
        <taxon>Pseudomonadati</taxon>
        <taxon>Pseudomonadota</taxon>
        <taxon>Gammaproteobacteria</taxon>
        <taxon>SAR86 cluster</taxon>
    </lineage>
</organism>
<protein>
    <recommendedName>
        <fullName evidence="8">7,8-dihydroneopterin aldolase</fullName>
        <ecNumber evidence="8">4.1.2.25</ecNumber>
    </recommendedName>
</protein>
<dbReference type="GO" id="GO:0005737">
    <property type="term" value="C:cytoplasm"/>
    <property type="evidence" value="ECO:0007669"/>
    <property type="project" value="TreeGrafter"/>
</dbReference>
<dbReference type="Pfam" id="PF02152">
    <property type="entry name" value="FolB"/>
    <property type="match status" value="1"/>
</dbReference>
<evidence type="ECO:0000313" key="10">
    <source>
        <dbReference type="EMBL" id="KRO40169.1"/>
    </source>
</evidence>
<evidence type="ECO:0000256" key="1">
    <source>
        <dbReference type="ARBA" id="ARBA00000693"/>
    </source>
</evidence>
<dbReference type="NCBIfam" id="TIGR00526">
    <property type="entry name" value="folB_dom"/>
    <property type="match status" value="1"/>
</dbReference>
<comment type="catalytic activity">
    <reaction evidence="2 8">
        <text>7,8-dihydroneopterin = 6-hydroxymethyl-7,8-dihydropterin + glycolaldehyde</text>
        <dbReference type="Rhea" id="RHEA:10540"/>
        <dbReference type="ChEBI" id="CHEBI:17001"/>
        <dbReference type="ChEBI" id="CHEBI:17071"/>
        <dbReference type="ChEBI" id="CHEBI:44841"/>
        <dbReference type="EC" id="4.1.2.25"/>
    </reaction>
</comment>
<dbReference type="NCBIfam" id="TIGR00525">
    <property type="entry name" value="folB"/>
    <property type="match status" value="1"/>
</dbReference>
<evidence type="ECO:0000256" key="7">
    <source>
        <dbReference type="ARBA" id="ARBA00023239"/>
    </source>
</evidence>
<comment type="caution">
    <text evidence="10">The sequence shown here is derived from an EMBL/GenBank/DDBJ whole genome shotgun (WGS) entry which is preliminary data.</text>
</comment>
<accession>A0A0R2PPY6</accession>
<dbReference type="EMBL" id="LIAV01000167">
    <property type="protein sequence ID" value="KRO40169.1"/>
    <property type="molecule type" value="Genomic_DNA"/>
</dbReference>
<evidence type="ECO:0000256" key="6">
    <source>
        <dbReference type="ARBA" id="ARBA00023235"/>
    </source>
</evidence>
<evidence type="ECO:0000256" key="3">
    <source>
        <dbReference type="ARBA" id="ARBA00005013"/>
    </source>
</evidence>
<dbReference type="GO" id="GO:0016853">
    <property type="term" value="F:isomerase activity"/>
    <property type="evidence" value="ECO:0007669"/>
    <property type="project" value="UniProtKB-KW"/>
</dbReference>
<sequence>MEDRIYISNLKVQAIIGIFGWERKVRQEISIDLEIALNSKKAAETDAIEDTFDYKAITKAIIAYVESSSFQLQETLAEGIAALVKKEHGVSSLRLRVSKPGALRHADDVGIIIHR</sequence>
<dbReference type="Gene3D" id="3.30.1130.10">
    <property type="match status" value="1"/>
</dbReference>
<keyword evidence="7 8" id="KW-0456">Lyase</keyword>
<dbReference type="AlphaFoldDB" id="A0A0R2PPY6"/>
<dbReference type="Proteomes" id="UP000050874">
    <property type="component" value="Unassembled WGS sequence"/>
</dbReference>
<name>A0A0R2PPY6_9GAMM</name>
<evidence type="ECO:0000259" key="9">
    <source>
        <dbReference type="SMART" id="SM00905"/>
    </source>
</evidence>
<dbReference type="CDD" id="cd00534">
    <property type="entry name" value="DHNA_DHNTPE"/>
    <property type="match status" value="1"/>
</dbReference>
<dbReference type="SUPFAM" id="SSF55620">
    <property type="entry name" value="Tetrahydrobiopterin biosynthesis enzymes-like"/>
    <property type="match status" value="1"/>
</dbReference>
<evidence type="ECO:0000256" key="4">
    <source>
        <dbReference type="ARBA" id="ARBA00005708"/>
    </source>
</evidence>
<comment type="pathway">
    <text evidence="3 8">Cofactor biosynthesis; tetrahydrofolate biosynthesis; 2-amino-4-hydroxy-6-hydroxymethyl-7,8-dihydropteridine diphosphate from 7,8-dihydroneopterin triphosphate: step 3/4.</text>
</comment>
<evidence type="ECO:0000313" key="11">
    <source>
        <dbReference type="Proteomes" id="UP000050874"/>
    </source>
</evidence>
<comment type="similarity">
    <text evidence="4 8">Belongs to the DHNA family.</text>
</comment>
<keyword evidence="5 8" id="KW-0289">Folate biosynthesis</keyword>
<dbReference type="GO" id="GO:0046656">
    <property type="term" value="P:folic acid biosynthetic process"/>
    <property type="evidence" value="ECO:0007669"/>
    <property type="project" value="UniProtKB-UniRule"/>
</dbReference>
<comment type="function">
    <text evidence="8">Catalyzes the conversion of 7,8-dihydroneopterin to 6-hydroxymethyl-7,8-dihydropterin.</text>
</comment>
<dbReference type="PANTHER" id="PTHR42844:SF1">
    <property type="entry name" value="DIHYDRONEOPTERIN ALDOLASE 1-RELATED"/>
    <property type="match status" value="1"/>
</dbReference>
<evidence type="ECO:0000256" key="5">
    <source>
        <dbReference type="ARBA" id="ARBA00022909"/>
    </source>
</evidence>
<dbReference type="FunFam" id="3.30.1130.10:FF:000002">
    <property type="entry name" value="7,8-dihydroneopterin aldolase"/>
    <property type="match status" value="1"/>
</dbReference>
<evidence type="ECO:0000256" key="8">
    <source>
        <dbReference type="RuleBase" id="RU362079"/>
    </source>
</evidence>
<dbReference type="UniPathway" id="UPA00077">
    <property type="reaction ID" value="UER00154"/>
</dbReference>
<dbReference type="EC" id="4.1.2.25" evidence="8"/>
<dbReference type="PANTHER" id="PTHR42844">
    <property type="entry name" value="DIHYDRONEOPTERIN ALDOLASE 1-RELATED"/>
    <property type="match status" value="1"/>
</dbReference>
<dbReference type="SMART" id="SM00905">
    <property type="entry name" value="FolB"/>
    <property type="match status" value="1"/>
</dbReference>